<name>A0ACB9ZBI4_9PEZI</name>
<comment type="caution">
    <text evidence="1">The sequence shown here is derived from an EMBL/GenBank/DDBJ whole genome shotgun (WGS) entry which is preliminary data.</text>
</comment>
<organism evidence="1 2">
    <name type="scientific">Hypoxylon rubiginosum</name>
    <dbReference type="NCBI Taxonomy" id="110542"/>
    <lineage>
        <taxon>Eukaryota</taxon>
        <taxon>Fungi</taxon>
        <taxon>Dikarya</taxon>
        <taxon>Ascomycota</taxon>
        <taxon>Pezizomycotina</taxon>
        <taxon>Sordariomycetes</taxon>
        <taxon>Xylariomycetidae</taxon>
        <taxon>Xylariales</taxon>
        <taxon>Hypoxylaceae</taxon>
        <taxon>Hypoxylon</taxon>
    </lineage>
</organism>
<evidence type="ECO:0000313" key="1">
    <source>
        <dbReference type="EMBL" id="KAI4868545.1"/>
    </source>
</evidence>
<gene>
    <name evidence="1" type="ORF">F4820DRAFT_409644</name>
</gene>
<keyword evidence="2" id="KW-1185">Reference proteome</keyword>
<protein>
    <submittedName>
        <fullName evidence="1">Uncharacterized protein</fullName>
    </submittedName>
</protein>
<accession>A0ACB9ZBI4</accession>
<dbReference type="EMBL" id="MU393437">
    <property type="protein sequence ID" value="KAI4868545.1"/>
    <property type="molecule type" value="Genomic_DNA"/>
</dbReference>
<sequence length="297" mass="33093">MPSVTPFQPPTLSPSKKRRRDDDHSEVHVPLYGSPKPSLWSWSANRDAGSRITQYESEPQNHLCAINNNERLIFPSSTSGRGGGGAPLLNMPRKMIPVPVSKRFRVYNENEEHHHHHQQHSHHHHSHQQQPLLQQSHFFHGHPEYSTPPASPLSFRTSTIIPKSINPAALLSPCHICHRKPTKRSDLDSFADCLGCGQRACFVCIRACQGWLPPTFPSELEEEQQSLSSSFTMKDADDDPSLDQEPHEKLGRGGGGGYFGGWSGRGHRAMICSRCCVERGTEGDVVCLGCLAWMEGT</sequence>
<dbReference type="Proteomes" id="UP001497700">
    <property type="component" value="Unassembled WGS sequence"/>
</dbReference>
<reference evidence="1 2" key="1">
    <citation type="journal article" date="2022" name="New Phytol.">
        <title>Ecological generalism drives hyperdiversity of secondary metabolite gene clusters in xylarialean endophytes.</title>
        <authorList>
            <person name="Franco M.E.E."/>
            <person name="Wisecaver J.H."/>
            <person name="Arnold A.E."/>
            <person name="Ju Y.M."/>
            <person name="Slot J.C."/>
            <person name="Ahrendt S."/>
            <person name="Moore L.P."/>
            <person name="Eastman K.E."/>
            <person name="Scott K."/>
            <person name="Konkel Z."/>
            <person name="Mondo S.J."/>
            <person name="Kuo A."/>
            <person name="Hayes R.D."/>
            <person name="Haridas S."/>
            <person name="Andreopoulos B."/>
            <person name="Riley R."/>
            <person name="LaButti K."/>
            <person name="Pangilinan J."/>
            <person name="Lipzen A."/>
            <person name="Amirebrahimi M."/>
            <person name="Yan J."/>
            <person name="Adam C."/>
            <person name="Keymanesh K."/>
            <person name="Ng V."/>
            <person name="Louie K."/>
            <person name="Northen T."/>
            <person name="Drula E."/>
            <person name="Henrissat B."/>
            <person name="Hsieh H.M."/>
            <person name="Youens-Clark K."/>
            <person name="Lutzoni F."/>
            <person name="Miadlikowska J."/>
            <person name="Eastwood D.C."/>
            <person name="Hamelin R.C."/>
            <person name="Grigoriev I.V."/>
            <person name="U'Ren J.M."/>
        </authorList>
    </citation>
    <scope>NUCLEOTIDE SEQUENCE [LARGE SCALE GENOMIC DNA]</scope>
    <source>
        <strain evidence="1 2">CBS 119005</strain>
    </source>
</reference>
<proteinExistence type="predicted"/>
<evidence type="ECO:0000313" key="2">
    <source>
        <dbReference type="Proteomes" id="UP001497700"/>
    </source>
</evidence>